<dbReference type="OrthoDB" id="7920740at2759"/>
<protein>
    <recommendedName>
        <fullName evidence="2">Retrovirus-related Pol polyprotein from transposon TNT 1-94-like beta-barrel domain-containing protein</fullName>
    </recommendedName>
</protein>
<dbReference type="Pfam" id="PF22936">
    <property type="entry name" value="Pol_BBD"/>
    <property type="match status" value="1"/>
</dbReference>
<comment type="caution">
    <text evidence="3">The sequence shown here is derived from an EMBL/GenBank/DDBJ whole genome shotgun (WGS) entry which is preliminary data.</text>
</comment>
<accession>A0A9Q3EPA7</accession>
<organism evidence="3 4">
    <name type="scientific">Austropuccinia psidii MF-1</name>
    <dbReference type="NCBI Taxonomy" id="1389203"/>
    <lineage>
        <taxon>Eukaryota</taxon>
        <taxon>Fungi</taxon>
        <taxon>Dikarya</taxon>
        <taxon>Basidiomycota</taxon>
        <taxon>Pucciniomycotina</taxon>
        <taxon>Pucciniomycetes</taxon>
        <taxon>Pucciniales</taxon>
        <taxon>Sphaerophragmiaceae</taxon>
        <taxon>Austropuccinia</taxon>
    </lineage>
</organism>
<dbReference type="EMBL" id="AVOT02031857">
    <property type="protein sequence ID" value="MBW0525498.1"/>
    <property type="molecule type" value="Genomic_DNA"/>
</dbReference>
<sequence>MESITPTKPFPPQRTKKRQSQLPNSKKRRQDGDYPKCAPGWHNSLTKHDKSECNFLRLDKNKNFKQIKSLVVSTTGTSTNQIILDSGATTSMFNTPSLFTNFTPRTQTIELADGSAIHASGTGTIELELHHCFLEVKNCLLLKFLAYKLISLGAIMKPNFEIITKENKAFNLLDQKNEIILHGTYSTKTFELTISQKTALAIKTTYQIS</sequence>
<dbReference type="Proteomes" id="UP000765509">
    <property type="component" value="Unassembled WGS sequence"/>
</dbReference>
<feature type="region of interest" description="Disordered" evidence="1">
    <location>
        <begin position="1"/>
        <end position="42"/>
    </location>
</feature>
<gene>
    <name evidence="3" type="ORF">O181_065213</name>
</gene>
<feature type="compositionally biased region" description="Basic residues" evidence="1">
    <location>
        <begin position="14"/>
        <end position="29"/>
    </location>
</feature>
<dbReference type="AlphaFoldDB" id="A0A9Q3EPA7"/>
<evidence type="ECO:0000313" key="3">
    <source>
        <dbReference type="EMBL" id="MBW0525498.1"/>
    </source>
</evidence>
<name>A0A9Q3EPA7_9BASI</name>
<dbReference type="InterPro" id="IPR054722">
    <property type="entry name" value="PolX-like_BBD"/>
</dbReference>
<reference evidence="3" key="1">
    <citation type="submission" date="2021-03" db="EMBL/GenBank/DDBJ databases">
        <title>Draft genome sequence of rust myrtle Austropuccinia psidii MF-1, a brazilian biotype.</title>
        <authorList>
            <person name="Quecine M.C."/>
            <person name="Pachon D.M.R."/>
            <person name="Bonatelli M.L."/>
            <person name="Correr F.H."/>
            <person name="Franceschini L.M."/>
            <person name="Leite T.F."/>
            <person name="Margarido G.R.A."/>
            <person name="Almeida C.A."/>
            <person name="Ferrarezi J.A."/>
            <person name="Labate C.A."/>
        </authorList>
    </citation>
    <scope>NUCLEOTIDE SEQUENCE</scope>
    <source>
        <strain evidence="3">MF-1</strain>
    </source>
</reference>
<evidence type="ECO:0000313" key="4">
    <source>
        <dbReference type="Proteomes" id="UP000765509"/>
    </source>
</evidence>
<feature type="domain" description="Retrovirus-related Pol polyprotein from transposon TNT 1-94-like beta-barrel" evidence="2">
    <location>
        <begin position="83"/>
        <end position="157"/>
    </location>
</feature>
<keyword evidence="4" id="KW-1185">Reference proteome</keyword>
<proteinExistence type="predicted"/>
<evidence type="ECO:0000259" key="2">
    <source>
        <dbReference type="Pfam" id="PF22936"/>
    </source>
</evidence>
<evidence type="ECO:0000256" key="1">
    <source>
        <dbReference type="SAM" id="MobiDB-lite"/>
    </source>
</evidence>